<comment type="caution">
    <text evidence="2">The sequence shown here is derived from an EMBL/GenBank/DDBJ whole genome shotgun (WGS) entry which is preliminary data.</text>
</comment>
<gene>
    <name evidence="2" type="ORF">FRY98_21330</name>
</gene>
<dbReference type="Pfam" id="PF05975">
    <property type="entry name" value="EcsB"/>
    <property type="match status" value="1"/>
</dbReference>
<feature type="transmembrane region" description="Helical" evidence="1">
    <location>
        <begin position="38"/>
        <end position="60"/>
    </location>
</feature>
<evidence type="ECO:0000313" key="2">
    <source>
        <dbReference type="EMBL" id="TYA11663.1"/>
    </source>
</evidence>
<dbReference type="EMBL" id="VSDO01000004">
    <property type="protein sequence ID" value="TYA11663.1"/>
    <property type="molecule type" value="Genomic_DNA"/>
</dbReference>
<feature type="transmembrane region" description="Helical" evidence="1">
    <location>
        <begin position="403"/>
        <end position="422"/>
    </location>
</feature>
<feature type="transmembrane region" description="Helical" evidence="1">
    <location>
        <begin position="209"/>
        <end position="229"/>
    </location>
</feature>
<organism evidence="2 3">
    <name type="scientific">Paenibacillus faecis</name>
    <dbReference type="NCBI Taxonomy" id="862114"/>
    <lineage>
        <taxon>Bacteria</taxon>
        <taxon>Bacillati</taxon>
        <taxon>Bacillota</taxon>
        <taxon>Bacilli</taxon>
        <taxon>Bacillales</taxon>
        <taxon>Paenibacillaceae</taxon>
        <taxon>Paenibacillus</taxon>
    </lineage>
</organism>
<feature type="transmembrane region" description="Helical" evidence="1">
    <location>
        <begin position="375"/>
        <end position="397"/>
    </location>
</feature>
<evidence type="ECO:0000256" key="1">
    <source>
        <dbReference type="SAM" id="Phobius"/>
    </source>
</evidence>
<reference evidence="2 3" key="1">
    <citation type="submission" date="2019-08" db="EMBL/GenBank/DDBJ databases">
        <title>Genome sequencing of Paenibacillus faecis DSM 23593(T).</title>
        <authorList>
            <person name="Kook J.-K."/>
            <person name="Park S.-N."/>
            <person name="Lim Y.K."/>
        </authorList>
    </citation>
    <scope>NUCLEOTIDE SEQUENCE [LARGE SCALE GENOMIC DNA]</scope>
    <source>
        <strain evidence="2 3">DSM 23593</strain>
    </source>
</reference>
<name>A0A5D0CNS9_9BACL</name>
<feature type="transmembrane region" description="Helical" evidence="1">
    <location>
        <begin position="153"/>
        <end position="172"/>
    </location>
</feature>
<evidence type="ECO:0000313" key="3">
    <source>
        <dbReference type="Proteomes" id="UP000325218"/>
    </source>
</evidence>
<feature type="transmembrane region" description="Helical" evidence="1">
    <location>
        <begin position="184"/>
        <end position="203"/>
    </location>
</feature>
<feature type="transmembrane region" description="Helical" evidence="1">
    <location>
        <begin position="328"/>
        <end position="344"/>
    </location>
</feature>
<dbReference type="Proteomes" id="UP000325218">
    <property type="component" value="Unassembled WGS sequence"/>
</dbReference>
<feature type="transmembrane region" description="Helical" evidence="1">
    <location>
        <begin position="126"/>
        <end position="147"/>
    </location>
</feature>
<protein>
    <submittedName>
        <fullName evidence="2">Uncharacterized protein</fullName>
    </submittedName>
</protein>
<dbReference type="GO" id="GO:0016020">
    <property type="term" value="C:membrane"/>
    <property type="evidence" value="ECO:0007669"/>
    <property type="project" value="InterPro"/>
</dbReference>
<feature type="transmembrane region" description="Helical" evidence="1">
    <location>
        <begin position="80"/>
        <end position="105"/>
    </location>
</feature>
<keyword evidence="3" id="KW-1185">Reference proteome</keyword>
<keyword evidence="1" id="KW-0472">Membrane</keyword>
<dbReference type="AlphaFoldDB" id="A0A5D0CNS9"/>
<sequence>MRERGSMMEMTSNMTAGRLFLRRWADHWKKQIVMLRSVFDGIVLLYIGIPGLLLVGRVYYGLWREALPAWLLHLPFTVFPAYLLLVMYATGGLILFIEAADVLFLKQRREWIHAVMRRAALVSLPGHFAVIGAAVALAAPVLVRVHGLETGEVFRIFAVACGIKAVHLFLQNLIQIMRTGWRCVLYRSAAFILLGAGFVSWLVMEGGRVHAFASAAVLAACVLLTVLLAEIRFRLRGRFEAEVREEERQRTVLTGLLLAGTMDRPPAVRTRPWLFRRGGRLLRSNRPEAVIAESIVKAFFRGPEWRLYAQFVLYGAAAVWFPAYPVNLIVFAALLLLFAYWLNGHRQAFFAKGLMPLLPLPEGTEYRAAPLSLRLLLYPGTLLLTCVLGASLFHAWWGVIAGIPAGLLLTRAAASLSGLFTLGRRRHSGKG</sequence>
<dbReference type="OrthoDB" id="2448479at2"/>
<keyword evidence="1" id="KW-1133">Transmembrane helix</keyword>
<proteinExistence type="predicted"/>
<keyword evidence="1" id="KW-0812">Transmembrane</keyword>
<feature type="transmembrane region" description="Helical" evidence="1">
    <location>
        <begin position="305"/>
        <end position="322"/>
    </location>
</feature>
<dbReference type="InterPro" id="IPR010288">
    <property type="entry name" value="EcsB_ABC"/>
</dbReference>
<accession>A0A5D0CNS9</accession>